<evidence type="ECO:0000313" key="1">
    <source>
        <dbReference type="EMBL" id="MPC63182.1"/>
    </source>
</evidence>
<accession>A0A5B7GWC8</accession>
<reference evidence="1 2" key="1">
    <citation type="submission" date="2019-05" db="EMBL/GenBank/DDBJ databases">
        <title>Another draft genome of Portunus trituberculatus and its Hox gene families provides insights of decapod evolution.</title>
        <authorList>
            <person name="Jeong J.-H."/>
            <person name="Song I."/>
            <person name="Kim S."/>
            <person name="Choi T."/>
            <person name="Kim D."/>
            <person name="Ryu S."/>
            <person name="Kim W."/>
        </authorList>
    </citation>
    <scope>NUCLEOTIDE SEQUENCE [LARGE SCALE GENOMIC DNA]</scope>
    <source>
        <tissue evidence="1">Muscle</tissue>
    </source>
</reference>
<dbReference type="EMBL" id="VSRR010020505">
    <property type="protein sequence ID" value="MPC63182.1"/>
    <property type="molecule type" value="Genomic_DNA"/>
</dbReference>
<sequence>MSRVYLRNGSNVSCVLLDSVTGSHSTVVILQPPHCITDRTLLSDPNQNNNNNNRASRCSARPCETLYTADAHHCALKIKLQPRSRGSNVGKT</sequence>
<proteinExistence type="predicted"/>
<comment type="caution">
    <text evidence="1">The sequence shown here is derived from an EMBL/GenBank/DDBJ whole genome shotgun (WGS) entry which is preliminary data.</text>
</comment>
<dbReference type="AlphaFoldDB" id="A0A5B7GWC8"/>
<evidence type="ECO:0000313" key="2">
    <source>
        <dbReference type="Proteomes" id="UP000324222"/>
    </source>
</evidence>
<protein>
    <submittedName>
        <fullName evidence="1">Uncharacterized protein</fullName>
    </submittedName>
</protein>
<organism evidence="1 2">
    <name type="scientific">Portunus trituberculatus</name>
    <name type="common">Swimming crab</name>
    <name type="synonym">Neptunus trituberculatus</name>
    <dbReference type="NCBI Taxonomy" id="210409"/>
    <lineage>
        <taxon>Eukaryota</taxon>
        <taxon>Metazoa</taxon>
        <taxon>Ecdysozoa</taxon>
        <taxon>Arthropoda</taxon>
        <taxon>Crustacea</taxon>
        <taxon>Multicrustacea</taxon>
        <taxon>Malacostraca</taxon>
        <taxon>Eumalacostraca</taxon>
        <taxon>Eucarida</taxon>
        <taxon>Decapoda</taxon>
        <taxon>Pleocyemata</taxon>
        <taxon>Brachyura</taxon>
        <taxon>Eubrachyura</taxon>
        <taxon>Portunoidea</taxon>
        <taxon>Portunidae</taxon>
        <taxon>Portuninae</taxon>
        <taxon>Portunus</taxon>
    </lineage>
</organism>
<keyword evidence="2" id="KW-1185">Reference proteome</keyword>
<dbReference type="Proteomes" id="UP000324222">
    <property type="component" value="Unassembled WGS sequence"/>
</dbReference>
<name>A0A5B7GWC8_PORTR</name>
<gene>
    <name evidence="1" type="ORF">E2C01_057276</name>
</gene>